<evidence type="ECO:0000256" key="4">
    <source>
        <dbReference type="ARBA" id="ARBA00022729"/>
    </source>
</evidence>
<dbReference type="InterPro" id="IPR039910">
    <property type="entry name" value="D15-like"/>
</dbReference>
<sequence>MAGRLFDPLRFKRGQADNRRLQPPVIASSKAPSRAWSWSFVRRAVWLLHALALFAIAQPAQAKYDVDIDAPRSVRSLLKDHLDLSRFKKRDDISDEQFDFLVTATPQEVRDLVATDGYFTPIVRTDVKHDGNKKSVTISVDPGPQTKVASVSLTFKGAITTEDPAQENTARLAFSIKEGDPFSQSAWDHAKNAALKALQARRYLGAKISQSKARVNPRTHIADLSVTFDSGPTFTFGQLDISGVRRYPEKIIHNVNRIHPGDTYDVARVNELQRQLQNTPYYASVAIDADNDVTKPNETPMHLKVSEYPYNSVRYGVGYATDTGPHIQGAYSYLDTFGKAYPFTVSGRLDQTQQYGQVQLAMPPDGRTWVNSVLASYTNTNVSDTRIYSARAGVQRTRSLQNIDTTFSLLFYADRLTQNLGPPTTSRALVPSWQWVRRNVDDPLFPRSGNLIRAEVDVAVKGLLTDQTFGRVYTNLLQYLPLGKRDLFVFRAEFGGVFTAGSSSGVPASLLFRAGGANSVRGYGYQSIGNDVDGSVLPTKYLMTGSSEYQHWFSHDWGGAVFFDIGTATDTWKERVFEPGTGVGVRWRSPVGPVNVDIAYGFKNRDIRPYLTLGIAF</sequence>
<dbReference type="AlphaFoldDB" id="A0A158EQE2"/>
<evidence type="ECO:0000256" key="2">
    <source>
        <dbReference type="ARBA" id="ARBA00022452"/>
    </source>
</evidence>
<protein>
    <submittedName>
        <fullName evidence="9">OMP85 family outer membrane protein</fullName>
    </submittedName>
</protein>
<proteinExistence type="predicted"/>
<evidence type="ECO:0000256" key="1">
    <source>
        <dbReference type="ARBA" id="ARBA00004370"/>
    </source>
</evidence>
<dbReference type="PANTHER" id="PTHR12815">
    <property type="entry name" value="SORTING AND ASSEMBLY MACHINERY SAMM50 PROTEIN FAMILY MEMBER"/>
    <property type="match status" value="1"/>
</dbReference>
<evidence type="ECO:0000256" key="6">
    <source>
        <dbReference type="ARBA" id="ARBA00023237"/>
    </source>
</evidence>
<comment type="subcellular location">
    <subcellularLocation>
        <location evidence="1">Membrane</location>
    </subcellularLocation>
</comment>
<dbReference type="Gene3D" id="3.10.20.310">
    <property type="entry name" value="membrane protein fhac"/>
    <property type="match status" value="2"/>
</dbReference>
<evidence type="ECO:0000313" key="9">
    <source>
        <dbReference type="EMBL" id="SAL09775.1"/>
    </source>
</evidence>
<accession>A0A158EQE2</accession>
<name>A0A158EQE2_9BURK</name>
<reference evidence="9 10" key="1">
    <citation type="submission" date="2016-01" db="EMBL/GenBank/DDBJ databases">
        <authorList>
            <person name="Oliw E.H."/>
        </authorList>
    </citation>
    <scope>NUCLEOTIDE SEQUENCE [LARGE SCALE GENOMIC DNA]</scope>
    <source>
        <strain evidence="9">LMG 27134</strain>
    </source>
</reference>
<dbReference type="Pfam" id="PF01103">
    <property type="entry name" value="Omp85"/>
    <property type="match status" value="1"/>
</dbReference>
<evidence type="ECO:0000259" key="7">
    <source>
        <dbReference type="Pfam" id="PF01103"/>
    </source>
</evidence>
<evidence type="ECO:0000313" key="10">
    <source>
        <dbReference type="Proteomes" id="UP000054683"/>
    </source>
</evidence>
<dbReference type="GO" id="GO:0019867">
    <property type="term" value="C:outer membrane"/>
    <property type="evidence" value="ECO:0007669"/>
    <property type="project" value="InterPro"/>
</dbReference>
<feature type="domain" description="POTRA" evidence="8">
    <location>
        <begin position="235"/>
        <end position="294"/>
    </location>
</feature>
<keyword evidence="4" id="KW-0732">Signal</keyword>
<keyword evidence="2" id="KW-1134">Transmembrane beta strand</keyword>
<dbReference type="EMBL" id="FCOK02000001">
    <property type="protein sequence ID" value="SAL09775.1"/>
    <property type="molecule type" value="Genomic_DNA"/>
</dbReference>
<keyword evidence="3" id="KW-0812">Transmembrane</keyword>
<dbReference type="InterPro" id="IPR000184">
    <property type="entry name" value="Bac_surfAg_D15"/>
</dbReference>
<evidence type="ECO:0000256" key="3">
    <source>
        <dbReference type="ARBA" id="ARBA00022692"/>
    </source>
</evidence>
<dbReference type="Gene3D" id="2.40.160.50">
    <property type="entry name" value="membrane protein fhac: a member of the omp85/tpsb transporter family"/>
    <property type="match status" value="1"/>
</dbReference>
<feature type="domain" description="Bacterial surface antigen (D15)" evidence="7">
    <location>
        <begin position="337"/>
        <end position="606"/>
    </location>
</feature>
<evidence type="ECO:0000259" key="8">
    <source>
        <dbReference type="Pfam" id="PF07244"/>
    </source>
</evidence>
<keyword evidence="6" id="KW-0998">Cell outer membrane</keyword>
<dbReference type="Pfam" id="PF07244">
    <property type="entry name" value="POTRA"/>
    <property type="match status" value="1"/>
</dbReference>
<evidence type="ECO:0000256" key="5">
    <source>
        <dbReference type="ARBA" id="ARBA00023136"/>
    </source>
</evidence>
<keyword evidence="5" id="KW-0472">Membrane</keyword>
<dbReference type="OrthoDB" id="9769707at2"/>
<dbReference type="Proteomes" id="UP000054683">
    <property type="component" value="Unassembled WGS sequence"/>
</dbReference>
<dbReference type="InterPro" id="IPR010827">
    <property type="entry name" value="BamA/TamA_POTRA"/>
</dbReference>
<dbReference type="PANTHER" id="PTHR12815:SF47">
    <property type="entry name" value="TRANSLOCATION AND ASSEMBLY MODULE SUBUNIT TAMA"/>
    <property type="match status" value="1"/>
</dbReference>
<gene>
    <name evidence="9" type="ORF">AWB69_00085</name>
</gene>
<organism evidence="9 10">
    <name type="scientific">Caballeronia udeis</name>
    <dbReference type="NCBI Taxonomy" id="1232866"/>
    <lineage>
        <taxon>Bacteria</taxon>
        <taxon>Pseudomonadati</taxon>
        <taxon>Pseudomonadota</taxon>
        <taxon>Betaproteobacteria</taxon>
        <taxon>Burkholderiales</taxon>
        <taxon>Burkholderiaceae</taxon>
        <taxon>Caballeronia</taxon>
    </lineage>
</organism>